<protein>
    <submittedName>
        <fullName evidence="3">NXPE family member 1-like</fullName>
    </submittedName>
</protein>
<dbReference type="AlphaFoldDB" id="A0A6P4YRY2"/>
<keyword evidence="2" id="KW-1185">Reference proteome</keyword>
<proteinExistence type="predicted"/>
<name>A0A6P4YRY2_BRABE</name>
<dbReference type="RefSeq" id="XP_019624464.1">
    <property type="nucleotide sequence ID" value="XM_019768905.1"/>
</dbReference>
<dbReference type="KEGG" id="bbel:109470122"/>
<feature type="region of interest" description="Disordered" evidence="1">
    <location>
        <begin position="88"/>
        <end position="239"/>
    </location>
</feature>
<dbReference type="Gene3D" id="2.60.40.10">
    <property type="entry name" value="Immunoglobulins"/>
    <property type="match status" value="1"/>
</dbReference>
<dbReference type="Pfam" id="PF06312">
    <property type="entry name" value="Neurexophilin"/>
    <property type="match status" value="1"/>
</dbReference>
<gene>
    <name evidence="3" type="primary">LOC109470122</name>
</gene>
<evidence type="ECO:0000313" key="3">
    <source>
        <dbReference type="RefSeq" id="XP_019624464.1"/>
    </source>
</evidence>
<dbReference type="GeneID" id="109470122"/>
<evidence type="ECO:0000256" key="1">
    <source>
        <dbReference type="SAM" id="MobiDB-lite"/>
    </source>
</evidence>
<accession>A0A6P4YRY2</accession>
<evidence type="ECO:0000313" key="2">
    <source>
        <dbReference type="Proteomes" id="UP000515135"/>
    </source>
</evidence>
<reference evidence="3" key="1">
    <citation type="submission" date="2025-08" db="UniProtKB">
        <authorList>
            <consortium name="RefSeq"/>
        </authorList>
    </citation>
    <scope>IDENTIFICATION</scope>
    <source>
        <tissue evidence="3">Gonad</tissue>
    </source>
</reference>
<dbReference type="SUPFAM" id="SSF81296">
    <property type="entry name" value="E set domains"/>
    <property type="match status" value="1"/>
</dbReference>
<dbReference type="PANTHER" id="PTHR16165:SF5">
    <property type="entry name" value="NXPE FAMILY MEMBER 3"/>
    <property type="match status" value="1"/>
</dbReference>
<dbReference type="PANTHER" id="PTHR16165">
    <property type="entry name" value="NXPE FAMILY MEMBER"/>
    <property type="match status" value="1"/>
</dbReference>
<dbReference type="Proteomes" id="UP000515135">
    <property type="component" value="Unplaced"/>
</dbReference>
<dbReference type="InterPro" id="IPR026845">
    <property type="entry name" value="NXPH/NXPE"/>
</dbReference>
<dbReference type="InterPro" id="IPR013783">
    <property type="entry name" value="Ig-like_fold"/>
</dbReference>
<sequence>MARARMWVPFTVLIAAVMIFLTTSEFQFLHWPNAEMPLASPNKATVMSPNKATVRVTSPNNATVRVTSPNYATVTSPNDATVTSPNNATVTSPNDATVTSPKNATVTSPNNAIMTSPNDASVTSPNKPTVCVTSPNNATVTSPNNATVTSPNNATVTSQNKPTLTSPNHATVTSPNDATVTSPNDATVMSPNNATVTYPNDATVTSQNKPTLTSPNDATVTSPNNATMTSPNDATVTSPNKPTVCVTSPNNATVTSPNNATVTSPNDATVTSLNNATVTSPNNATVTSPSDATVTSPNDATATITCPNKTNAVVLNRDQGFYHLGDVLTVRVVARDQEGRPKTYGGDFFRARLVSSDRSILASSAGHVTDHRNGTYTVQLPLYWAGNVSIKIQLVHPSEAVKVLQRVREIPNKRIFYCIFVDPNNTKAYYTRQCFSSANPSLPSHQQCDLSKPEVNGTWICKKPEKLPCSTVSKCWWDSGRSRTNVLGLVTNENKNIFKKPYLEEELEVNPKEPIHVLEAEPSTSQHIPACTWDKSAALGHWSGKVWTSSVCNVRVFTKKAIQWCLANKTVFMQEN</sequence>
<organism evidence="2 3">
    <name type="scientific">Branchiostoma belcheri</name>
    <name type="common">Amphioxus</name>
    <dbReference type="NCBI Taxonomy" id="7741"/>
    <lineage>
        <taxon>Eukaryota</taxon>
        <taxon>Metazoa</taxon>
        <taxon>Chordata</taxon>
        <taxon>Cephalochordata</taxon>
        <taxon>Leptocardii</taxon>
        <taxon>Amphioxiformes</taxon>
        <taxon>Branchiostomatidae</taxon>
        <taxon>Branchiostoma</taxon>
    </lineage>
</organism>
<dbReference type="InterPro" id="IPR014756">
    <property type="entry name" value="Ig_E-set"/>
</dbReference>